<gene>
    <name evidence="2" type="ORF">Sjap_009208</name>
</gene>
<dbReference type="Gene3D" id="3.80.10.10">
    <property type="entry name" value="Ribonuclease Inhibitor"/>
    <property type="match status" value="4"/>
</dbReference>
<evidence type="ECO:0000259" key="1">
    <source>
        <dbReference type="Pfam" id="PF25019"/>
    </source>
</evidence>
<accession>A0AAP0JRI8</accession>
<evidence type="ECO:0000313" key="3">
    <source>
        <dbReference type="Proteomes" id="UP001417504"/>
    </source>
</evidence>
<feature type="domain" description="R13L1/DRL21-like LRR repeat region" evidence="1">
    <location>
        <begin position="28"/>
        <end position="159"/>
    </location>
</feature>
<dbReference type="InterPro" id="IPR032675">
    <property type="entry name" value="LRR_dom_sf"/>
</dbReference>
<dbReference type="AlphaFoldDB" id="A0AAP0JRI8"/>
<comment type="caution">
    <text evidence="2">The sequence shown here is derived from an EMBL/GenBank/DDBJ whole genome shotgun (WGS) entry which is preliminary data.</text>
</comment>
<dbReference type="EMBL" id="JBBNAE010000003">
    <property type="protein sequence ID" value="KAK9138614.1"/>
    <property type="molecule type" value="Genomic_DNA"/>
</dbReference>
<dbReference type="Proteomes" id="UP001417504">
    <property type="component" value="Unassembled WGS sequence"/>
</dbReference>
<keyword evidence="3" id="KW-1185">Reference proteome</keyword>
<dbReference type="PANTHER" id="PTHR47186">
    <property type="entry name" value="LEUCINE-RICH REPEAT-CONTAINING PROTEIN 57"/>
    <property type="match status" value="1"/>
</dbReference>
<name>A0AAP0JRI8_9MAGN</name>
<sequence length="636" mass="71645">MPKGIEHLTSLQMLSDFKVGSDEDGNSITELRYLNLLRGKLVISGLENVRDATYDQAANLKGKSNLSRLTLLWEDMDDGVDNANNNKELSVLEALEPSCNLKQLRIVGFGGESMPTWMMNNSLTVSNLVKITFINCRKCKCLASFAQLPSLRSLRIQGMGNLKRFGDRGSNKLKEIHQQTVAFPSLKTLELVALPNLEEWVLEESLPSLHSFPRLENLLIEDCPKLKATPSSLFPSLKALQFNGSSSSIAVRSIMTNLSFLTFLCIGGCPDLKFLSQRVLERNWLLETLAIACCPKFEGFVEVEQKHGNEEESVMSSKTAEEESIMNLMPKKSIMLLNDLQWLQIWECPQLRSIIINTTVSLPSLKKLSIRNSNAMVMEAFSRNLTSLTYLGLDTIQDLVFLPKNVLRDNMHLKHLFIANCPLLQCDGIFFTENNNELPLLSCLKLVVQCCHALNSLNFPLPCWSSLCKVHIEACRGLKSFPEGLSLLPHLQTWRIGQFCEDLDNFPFPDSDQLQIHYFTSLKYLVLLGWPKLMSLPYQLQNLKKLGLGLEEFSGLITLPDWLGSLISLGGLLIYSCENLMHLPSKEAMLRLTLLEEFRIKNCPLLKDRCNNKGGGGHEWSKISHIQTIKIDDVPV</sequence>
<dbReference type="SUPFAM" id="SSF52058">
    <property type="entry name" value="L domain-like"/>
    <property type="match status" value="2"/>
</dbReference>
<reference evidence="2 3" key="1">
    <citation type="submission" date="2024-01" db="EMBL/GenBank/DDBJ databases">
        <title>Genome assemblies of Stephania.</title>
        <authorList>
            <person name="Yang L."/>
        </authorList>
    </citation>
    <scope>NUCLEOTIDE SEQUENCE [LARGE SCALE GENOMIC DNA]</scope>
    <source>
        <strain evidence="2">QJT</strain>
        <tissue evidence="2">Leaf</tissue>
    </source>
</reference>
<protein>
    <recommendedName>
        <fullName evidence="1">R13L1/DRL21-like LRR repeat region domain-containing protein</fullName>
    </recommendedName>
</protein>
<organism evidence="2 3">
    <name type="scientific">Stephania japonica</name>
    <dbReference type="NCBI Taxonomy" id="461633"/>
    <lineage>
        <taxon>Eukaryota</taxon>
        <taxon>Viridiplantae</taxon>
        <taxon>Streptophyta</taxon>
        <taxon>Embryophyta</taxon>
        <taxon>Tracheophyta</taxon>
        <taxon>Spermatophyta</taxon>
        <taxon>Magnoliopsida</taxon>
        <taxon>Ranunculales</taxon>
        <taxon>Menispermaceae</taxon>
        <taxon>Menispermoideae</taxon>
        <taxon>Cissampelideae</taxon>
        <taxon>Stephania</taxon>
    </lineage>
</organism>
<dbReference type="Pfam" id="PF25019">
    <property type="entry name" value="LRR_R13L1-DRL21"/>
    <property type="match status" value="1"/>
</dbReference>
<dbReference type="PANTHER" id="PTHR47186:SF3">
    <property type="entry name" value="OS09G0267800 PROTEIN"/>
    <property type="match status" value="1"/>
</dbReference>
<dbReference type="InterPro" id="IPR056789">
    <property type="entry name" value="LRR_R13L1-DRL21"/>
</dbReference>
<evidence type="ECO:0000313" key="2">
    <source>
        <dbReference type="EMBL" id="KAK9138614.1"/>
    </source>
</evidence>
<proteinExistence type="predicted"/>